<reference evidence="3" key="1">
    <citation type="journal article" date="2020" name="Int. J. Syst. Evol. Microbiol.">
        <title>Alteromonas alba sp. nov., a marine bacterium isolated from the seawater of the West Pacific Ocean.</title>
        <authorList>
            <person name="Sun C."/>
            <person name="Wu Y.-H."/>
            <person name="Xamxidin M."/>
            <person name="Cheng H."/>
            <person name="Xu X.-W."/>
        </authorList>
    </citation>
    <scope>NUCLEOTIDE SEQUENCE [LARGE SCALE GENOMIC DNA]</scope>
    <source>
        <strain evidence="3">190</strain>
    </source>
</reference>
<keyword evidence="3" id="KW-1185">Reference proteome</keyword>
<dbReference type="AlphaFoldDB" id="A0A2S9V5P4"/>
<dbReference type="OrthoDB" id="9790390at2"/>
<dbReference type="EMBL" id="PVNP01000198">
    <property type="protein sequence ID" value="PRO71768.1"/>
    <property type="molecule type" value="Genomic_DNA"/>
</dbReference>
<organism evidence="2 3">
    <name type="scientific">Alteromonas alba</name>
    <dbReference type="NCBI Taxonomy" id="2079529"/>
    <lineage>
        <taxon>Bacteria</taxon>
        <taxon>Pseudomonadati</taxon>
        <taxon>Pseudomonadota</taxon>
        <taxon>Gammaproteobacteria</taxon>
        <taxon>Alteromonadales</taxon>
        <taxon>Alteromonadaceae</taxon>
        <taxon>Alteromonas/Salinimonas group</taxon>
        <taxon>Alteromonas</taxon>
    </lineage>
</organism>
<dbReference type="Gene3D" id="3.40.30.10">
    <property type="entry name" value="Glutaredoxin"/>
    <property type="match status" value="1"/>
</dbReference>
<protein>
    <submittedName>
        <fullName evidence="2">Co-chaperone YbbN</fullName>
    </submittedName>
</protein>
<dbReference type="GO" id="GO:0006950">
    <property type="term" value="P:response to stress"/>
    <property type="evidence" value="ECO:0007669"/>
    <property type="project" value="UniProtKB-ARBA"/>
</dbReference>
<sequence>MQQLMSNNIVDLTVENFQQIILEVSKEKIVLIDFWAEGYEPCKELSPILEKIAGDYPDALLLARVDCEREQQVAAQFGIRNLPTVMVVKDAQPVDGFAGMQPEIEIRAMLGKYLPSPEDEFLAKAAELIASGDYSGAFPMAKQAYEINPDNVDSKYLYIDCLIETGAVPAAKELLAEIKLVDQDQRYHTLQGKVELAEQAADTPEIRALQEQAAANPDDLQVKVDLAVALYQVQRFEEALELLYGVLLKDFGFGEAKKLILDIINALPDGDSLKSGYRRKVYSLMY</sequence>
<name>A0A2S9V5P4_9ALTE</name>
<gene>
    <name evidence="2" type="ORF">C6Y40_19940</name>
</gene>
<dbReference type="InterPro" id="IPR013766">
    <property type="entry name" value="Thioredoxin_domain"/>
</dbReference>
<dbReference type="PROSITE" id="PS51352">
    <property type="entry name" value="THIOREDOXIN_2"/>
    <property type="match status" value="1"/>
</dbReference>
<dbReference type="Proteomes" id="UP000238949">
    <property type="component" value="Unassembled WGS sequence"/>
</dbReference>
<feature type="domain" description="Thioredoxin" evidence="1">
    <location>
        <begin position="1"/>
        <end position="130"/>
    </location>
</feature>
<dbReference type="CDD" id="cd02956">
    <property type="entry name" value="ybbN"/>
    <property type="match status" value="1"/>
</dbReference>
<dbReference type="GO" id="GO:0015035">
    <property type="term" value="F:protein-disulfide reductase activity"/>
    <property type="evidence" value="ECO:0007669"/>
    <property type="project" value="TreeGrafter"/>
</dbReference>
<dbReference type="RefSeq" id="WP_105936154.1">
    <property type="nucleotide sequence ID" value="NZ_PVNP01000198.1"/>
</dbReference>
<evidence type="ECO:0000313" key="2">
    <source>
        <dbReference type="EMBL" id="PRO71768.1"/>
    </source>
</evidence>
<dbReference type="Pfam" id="PF14559">
    <property type="entry name" value="TPR_19"/>
    <property type="match status" value="1"/>
</dbReference>
<dbReference type="SUPFAM" id="SSF48452">
    <property type="entry name" value="TPR-like"/>
    <property type="match status" value="1"/>
</dbReference>
<dbReference type="Pfam" id="PF14561">
    <property type="entry name" value="TPR_20"/>
    <property type="match status" value="1"/>
</dbReference>
<dbReference type="GO" id="GO:0005737">
    <property type="term" value="C:cytoplasm"/>
    <property type="evidence" value="ECO:0007669"/>
    <property type="project" value="TreeGrafter"/>
</dbReference>
<dbReference type="InterPro" id="IPR011990">
    <property type="entry name" value="TPR-like_helical_dom_sf"/>
</dbReference>
<dbReference type="Pfam" id="PF00085">
    <property type="entry name" value="Thioredoxin"/>
    <property type="match status" value="1"/>
</dbReference>
<dbReference type="SUPFAM" id="SSF52833">
    <property type="entry name" value="Thioredoxin-like"/>
    <property type="match status" value="1"/>
</dbReference>
<evidence type="ECO:0000259" key="1">
    <source>
        <dbReference type="PROSITE" id="PS51352"/>
    </source>
</evidence>
<accession>A0A2S9V5P4</accession>
<evidence type="ECO:0000313" key="3">
    <source>
        <dbReference type="Proteomes" id="UP000238949"/>
    </source>
</evidence>
<proteinExistence type="predicted"/>
<dbReference type="Gene3D" id="1.25.40.10">
    <property type="entry name" value="Tetratricopeptide repeat domain"/>
    <property type="match status" value="2"/>
</dbReference>
<dbReference type="PANTHER" id="PTHR45663:SF11">
    <property type="entry name" value="GEO12009P1"/>
    <property type="match status" value="1"/>
</dbReference>
<dbReference type="InterPro" id="IPR036249">
    <property type="entry name" value="Thioredoxin-like_sf"/>
</dbReference>
<dbReference type="PANTHER" id="PTHR45663">
    <property type="entry name" value="GEO12009P1"/>
    <property type="match status" value="1"/>
</dbReference>
<comment type="caution">
    <text evidence="2">The sequence shown here is derived from an EMBL/GenBank/DDBJ whole genome shotgun (WGS) entry which is preliminary data.</text>
</comment>